<proteinExistence type="predicted"/>
<dbReference type="EMBL" id="AP024329">
    <property type="protein sequence ID" value="BCQ32799.1"/>
    <property type="molecule type" value="Genomic_DNA"/>
</dbReference>
<reference evidence="1 2" key="1">
    <citation type="submission" date="2021-01" db="EMBL/GenBank/DDBJ databases">
        <title>Complete genome sequence of Erwinia rhapontici MAFF 311153.</title>
        <authorList>
            <person name="Morohoshi T."/>
            <person name="Someya N."/>
        </authorList>
    </citation>
    <scope>NUCLEOTIDE SEQUENCE [LARGE SCALE GENOMIC DNA]</scope>
    <source>
        <strain evidence="1 2">MAFF 311153</strain>
    </source>
</reference>
<protein>
    <submittedName>
        <fullName evidence="1">Uncharacterized protein</fullName>
    </submittedName>
</protein>
<evidence type="ECO:0000313" key="1">
    <source>
        <dbReference type="EMBL" id="BCQ32799.1"/>
    </source>
</evidence>
<keyword evidence="2" id="KW-1185">Reference proteome</keyword>
<gene>
    <name evidence="1" type="ORF">ERHA53_01420</name>
</gene>
<organism evidence="1 2">
    <name type="scientific">Erwinia rhapontici</name>
    <name type="common">Pectobacterium rhapontici</name>
    <dbReference type="NCBI Taxonomy" id="55212"/>
    <lineage>
        <taxon>Bacteria</taxon>
        <taxon>Pseudomonadati</taxon>
        <taxon>Pseudomonadota</taxon>
        <taxon>Gammaproteobacteria</taxon>
        <taxon>Enterobacterales</taxon>
        <taxon>Erwiniaceae</taxon>
        <taxon>Erwinia</taxon>
    </lineage>
</organism>
<sequence>MEYFKGTGIYLIKEQIYTKSGLPSIANTIGPTSIQVVKSVYHLMREQELFYNDSPVNYSNVNTWGKFKISFGIGISEKDKKNGKLIFNLEYCGFSTFITPIDGFDRILPRWLSSKHKISAPTPYKFGRDPISSVNLYDSIRSKFFIENGGDGAPVSLAKYNSKTKEIIYINSEIEFISIAKKLMKIK</sequence>
<evidence type="ECO:0000313" key="2">
    <source>
        <dbReference type="Proteomes" id="UP000677515"/>
    </source>
</evidence>
<dbReference type="RefSeq" id="WP_238337119.1">
    <property type="nucleotide sequence ID" value="NZ_AP024329.1"/>
</dbReference>
<dbReference type="Proteomes" id="UP000677515">
    <property type="component" value="Chromosome"/>
</dbReference>
<accession>A0ABM7MV30</accession>
<name>A0ABM7MV30_ERWRD</name>